<sequence>MSAFASRHPIWSLIVFVAAAALLWAIFAAWPPGMVAWAGSKKIFLNAFFNGITLGGLYFLVASGFTLIFGLMRNVNLAHGSLYMLGGYVGYEVSALTGYWLLSFVAAFIVVGALGVLLQLFVFQRMEGQDLRQTLVTIGISIVLADLMLWIWGGNFYQILAPGWLSGPVKLPLVTAVKSNGEAVYLTYPVVRLAVFGAAVVLGVAVWLALNKTRIGMLIRAGVDDRDMLSATGVRIQRVFILVFAFGAGLAGVAGVVGGTFQSIAPGEDIRFLLASLVVVIVGGMGSIPGAALGALIIGLSEQLGSVYFPTYAVVLTFLIMVVVLAFRPQGLLASGRT</sequence>
<dbReference type="GO" id="GO:0022857">
    <property type="term" value="F:transmembrane transporter activity"/>
    <property type="evidence" value="ECO:0007669"/>
    <property type="project" value="InterPro"/>
</dbReference>
<evidence type="ECO:0000256" key="4">
    <source>
        <dbReference type="ARBA" id="ARBA00022692"/>
    </source>
</evidence>
<evidence type="ECO:0000256" key="7">
    <source>
        <dbReference type="ARBA" id="ARBA00023136"/>
    </source>
</evidence>
<dbReference type="CDD" id="cd06582">
    <property type="entry name" value="TM_PBP1_LivH_like"/>
    <property type="match status" value="1"/>
</dbReference>
<feature type="transmembrane region" description="Helical" evidence="9">
    <location>
        <begin position="135"/>
        <end position="153"/>
    </location>
</feature>
<protein>
    <submittedName>
        <fullName evidence="10">Branched-chain amino acid ABC transporter permease</fullName>
    </submittedName>
</protein>
<keyword evidence="3" id="KW-1003">Cell membrane</keyword>
<dbReference type="EMBL" id="JAMOIM010000009">
    <property type="protein sequence ID" value="MCW6509406.1"/>
    <property type="molecule type" value="Genomic_DNA"/>
</dbReference>
<feature type="transmembrane region" description="Helical" evidence="9">
    <location>
        <begin position="190"/>
        <end position="210"/>
    </location>
</feature>
<feature type="transmembrane region" description="Helical" evidence="9">
    <location>
        <begin position="44"/>
        <end position="68"/>
    </location>
</feature>
<feature type="transmembrane region" description="Helical" evidence="9">
    <location>
        <begin position="273"/>
        <end position="300"/>
    </location>
</feature>
<evidence type="ECO:0000313" key="10">
    <source>
        <dbReference type="EMBL" id="MCW6509406.1"/>
    </source>
</evidence>
<organism evidence="10 11">
    <name type="scientific">Lichenifustis flavocetrariae</name>
    <dbReference type="NCBI Taxonomy" id="2949735"/>
    <lineage>
        <taxon>Bacteria</taxon>
        <taxon>Pseudomonadati</taxon>
        <taxon>Pseudomonadota</taxon>
        <taxon>Alphaproteobacteria</taxon>
        <taxon>Hyphomicrobiales</taxon>
        <taxon>Lichenihabitantaceae</taxon>
        <taxon>Lichenifustis</taxon>
    </lineage>
</organism>
<dbReference type="PANTHER" id="PTHR11795:SF442">
    <property type="entry name" value="ABC TRANSPORTER ATP-BINDING PROTEIN"/>
    <property type="match status" value="1"/>
</dbReference>
<feature type="transmembrane region" description="Helical" evidence="9">
    <location>
        <begin position="99"/>
        <end position="123"/>
    </location>
</feature>
<dbReference type="RefSeq" id="WP_282585769.1">
    <property type="nucleotide sequence ID" value="NZ_JAMOIM010000009.1"/>
</dbReference>
<dbReference type="GO" id="GO:0005886">
    <property type="term" value="C:plasma membrane"/>
    <property type="evidence" value="ECO:0007669"/>
    <property type="project" value="UniProtKB-SubCell"/>
</dbReference>
<evidence type="ECO:0000256" key="6">
    <source>
        <dbReference type="ARBA" id="ARBA00022989"/>
    </source>
</evidence>
<evidence type="ECO:0000256" key="9">
    <source>
        <dbReference type="SAM" id="Phobius"/>
    </source>
</evidence>
<gene>
    <name evidence="10" type="ORF">M8523_15400</name>
</gene>
<accession>A0AA42CKL8</accession>
<evidence type="ECO:0000256" key="2">
    <source>
        <dbReference type="ARBA" id="ARBA00022448"/>
    </source>
</evidence>
<feature type="transmembrane region" description="Helical" evidence="9">
    <location>
        <begin position="239"/>
        <end position="261"/>
    </location>
</feature>
<feature type="transmembrane region" description="Helical" evidence="9">
    <location>
        <begin position="75"/>
        <end position="93"/>
    </location>
</feature>
<keyword evidence="4 9" id="KW-0812">Transmembrane</keyword>
<dbReference type="InterPro" id="IPR052157">
    <property type="entry name" value="BCAA_transport_permease"/>
</dbReference>
<keyword evidence="2" id="KW-0813">Transport</keyword>
<keyword evidence="5" id="KW-0029">Amino-acid transport</keyword>
<comment type="similarity">
    <text evidence="8">Belongs to the binding-protein-dependent transport system permease family. LivHM subfamily.</text>
</comment>
<comment type="subcellular location">
    <subcellularLocation>
        <location evidence="1">Cell membrane</location>
        <topology evidence="1">Multi-pass membrane protein</topology>
    </subcellularLocation>
</comment>
<dbReference type="GO" id="GO:0006865">
    <property type="term" value="P:amino acid transport"/>
    <property type="evidence" value="ECO:0007669"/>
    <property type="project" value="UniProtKB-KW"/>
</dbReference>
<evidence type="ECO:0000256" key="3">
    <source>
        <dbReference type="ARBA" id="ARBA00022475"/>
    </source>
</evidence>
<evidence type="ECO:0000256" key="1">
    <source>
        <dbReference type="ARBA" id="ARBA00004651"/>
    </source>
</evidence>
<proteinExistence type="inferred from homology"/>
<comment type="caution">
    <text evidence="10">The sequence shown here is derived from an EMBL/GenBank/DDBJ whole genome shotgun (WGS) entry which is preliminary data.</text>
</comment>
<keyword evidence="7 9" id="KW-0472">Membrane</keyword>
<dbReference type="PANTHER" id="PTHR11795">
    <property type="entry name" value="BRANCHED-CHAIN AMINO ACID TRANSPORT SYSTEM PERMEASE PROTEIN LIVH"/>
    <property type="match status" value="1"/>
</dbReference>
<evidence type="ECO:0000256" key="5">
    <source>
        <dbReference type="ARBA" id="ARBA00022970"/>
    </source>
</evidence>
<keyword evidence="6 9" id="KW-1133">Transmembrane helix</keyword>
<evidence type="ECO:0000313" key="11">
    <source>
        <dbReference type="Proteomes" id="UP001165667"/>
    </source>
</evidence>
<feature type="transmembrane region" description="Helical" evidence="9">
    <location>
        <begin position="307"/>
        <end position="327"/>
    </location>
</feature>
<dbReference type="InterPro" id="IPR001851">
    <property type="entry name" value="ABC_transp_permease"/>
</dbReference>
<keyword evidence="11" id="KW-1185">Reference proteome</keyword>
<dbReference type="Pfam" id="PF02653">
    <property type="entry name" value="BPD_transp_2"/>
    <property type="match status" value="1"/>
</dbReference>
<dbReference type="AlphaFoldDB" id="A0AA42CKL8"/>
<name>A0AA42CKL8_9HYPH</name>
<reference evidence="10" key="1">
    <citation type="submission" date="2022-05" db="EMBL/GenBank/DDBJ databases">
        <authorList>
            <person name="Pankratov T."/>
        </authorList>
    </citation>
    <scope>NUCLEOTIDE SEQUENCE</scope>
    <source>
        <strain evidence="10">BP6-180914</strain>
    </source>
</reference>
<dbReference type="Proteomes" id="UP001165667">
    <property type="component" value="Unassembled WGS sequence"/>
</dbReference>
<evidence type="ECO:0000256" key="8">
    <source>
        <dbReference type="ARBA" id="ARBA00037998"/>
    </source>
</evidence>